<keyword evidence="4" id="KW-0408">Iron</keyword>
<evidence type="ECO:0000256" key="1">
    <source>
        <dbReference type="ARBA" id="ARBA00022448"/>
    </source>
</evidence>
<name>A0ABV7BR42_9PROT</name>
<evidence type="ECO:0000256" key="3">
    <source>
        <dbReference type="ARBA" id="ARBA00022723"/>
    </source>
</evidence>
<proteinExistence type="predicted"/>
<dbReference type="Pfam" id="PF01152">
    <property type="entry name" value="Bac_globin"/>
    <property type="match status" value="1"/>
</dbReference>
<evidence type="ECO:0000313" key="6">
    <source>
        <dbReference type="Proteomes" id="UP001595420"/>
    </source>
</evidence>
<keyword evidence="3" id="KW-0479">Metal-binding</keyword>
<keyword evidence="1" id="KW-0813">Transport</keyword>
<gene>
    <name evidence="5" type="ORF">ACFOD3_01645</name>
</gene>
<dbReference type="RefSeq" id="WP_216833987.1">
    <property type="nucleotide sequence ID" value="NZ_JAFNJS010000001.1"/>
</dbReference>
<evidence type="ECO:0000313" key="5">
    <source>
        <dbReference type="EMBL" id="MFC2998575.1"/>
    </source>
</evidence>
<sequence length="125" mass="14121">MPALTEAEIARLVAHFYAAIRRDPALGPIFEAAIGGEWDAHLEKLRRFWSAVMLRSGAYQGDPFTAHLHLPGLTQAHFDTWLALFERSCRDLFPDETAEAFLDRARRIARSLRMGIFERLPATAA</sequence>
<evidence type="ECO:0000256" key="4">
    <source>
        <dbReference type="ARBA" id="ARBA00023004"/>
    </source>
</evidence>
<protein>
    <submittedName>
        <fullName evidence="5">Group III truncated hemoglobin</fullName>
    </submittedName>
</protein>
<keyword evidence="2" id="KW-0349">Heme</keyword>
<dbReference type="EMBL" id="JBHRSB010000001">
    <property type="protein sequence ID" value="MFC2998575.1"/>
    <property type="molecule type" value="Genomic_DNA"/>
</dbReference>
<evidence type="ECO:0000256" key="2">
    <source>
        <dbReference type="ARBA" id="ARBA00022617"/>
    </source>
</evidence>
<keyword evidence="6" id="KW-1185">Reference proteome</keyword>
<comment type="caution">
    <text evidence="5">The sequence shown here is derived from an EMBL/GenBank/DDBJ whole genome shotgun (WGS) entry which is preliminary data.</text>
</comment>
<reference evidence="6" key="1">
    <citation type="journal article" date="2019" name="Int. J. Syst. Evol. Microbiol.">
        <title>The Global Catalogue of Microorganisms (GCM) 10K type strain sequencing project: providing services to taxonomists for standard genome sequencing and annotation.</title>
        <authorList>
            <consortium name="The Broad Institute Genomics Platform"/>
            <consortium name="The Broad Institute Genome Sequencing Center for Infectious Disease"/>
            <person name="Wu L."/>
            <person name="Ma J."/>
        </authorList>
    </citation>
    <scope>NUCLEOTIDE SEQUENCE [LARGE SCALE GENOMIC DNA]</scope>
    <source>
        <strain evidence="6">CGMCC 1.16855</strain>
    </source>
</reference>
<organism evidence="5 6">
    <name type="scientific">Falsiroseomonas tokyonensis</name>
    <dbReference type="NCBI Taxonomy" id="430521"/>
    <lineage>
        <taxon>Bacteria</taxon>
        <taxon>Pseudomonadati</taxon>
        <taxon>Pseudomonadota</taxon>
        <taxon>Alphaproteobacteria</taxon>
        <taxon>Acetobacterales</taxon>
        <taxon>Roseomonadaceae</taxon>
        <taxon>Falsiroseomonas</taxon>
    </lineage>
</organism>
<dbReference type="Proteomes" id="UP001595420">
    <property type="component" value="Unassembled WGS sequence"/>
</dbReference>
<dbReference type="CDD" id="cd08916">
    <property type="entry name" value="TrHb3_P"/>
    <property type="match status" value="1"/>
</dbReference>
<accession>A0ABV7BR42</accession>
<dbReference type="InterPro" id="IPR001486">
    <property type="entry name" value="Hemoglobin_trunc"/>
</dbReference>